<organism evidence="4 5">
    <name type="scientific">Salinispora tropica (strain ATCC BAA-916 / DSM 44818 / JCM 13857 / NBRC 105044 / CNB-440)</name>
    <dbReference type="NCBI Taxonomy" id="369723"/>
    <lineage>
        <taxon>Bacteria</taxon>
        <taxon>Bacillati</taxon>
        <taxon>Actinomycetota</taxon>
        <taxon>Actinomycetes</taxon>
        <taxon>Micromonosporales</taxon>
        <taxon>Micromonosporaceae</taxon>
        <taxon>Salinispora</taxon>
    </lineage>
</organism>
<dbReference type="GO" id="GO:0051607">
    <property type="term" value="P:defense response to virus"/>
    <property type="evidence" value="ECO:0007669"/>
    <property type="project" value="UniProtKB-KW"/>
</dbReference>
<comment type="subunit">
    <text evidence="2">Part of the Csm effector complex that includes Cas10, Csm2, Csm3, Csm4 and Csm5.</text>
</comment>
<dbReference type="STRING" id="369723.Strop_1008"/>
<accession>A4X3N3</accession>
<evidence type="ECO:0000259" key="3">
    <source>
        <dbReference type="Pfam" id="PF03787"/>
    </source>
</evidence>
<dbReference type="CDD" id="cd09726">
    <property type="entry name" value="RAMP_I_III"/>
    <property type="match status" value="1"/>
</dbReference>
<sequence>MTLPATFEITLDFLSDWHIGTGQGRLGTIDAEVRRDSDGLPFVPAKTLVGVWRDACETVARTLDQTTGQPQAWQAWVTWLFGSQAAQPGDETARTGRAPVPAALRLTPVRAPDWLRQGVRGRPALAQAAVVLRPGVEIDDETGTAVDRRLRVEERAIRGLRLSTKATVVMPGSAGDAASDDPASGGVELPAPAELLLRAGARLVEAVGGKRNRGSGRVAVLLPGARVDQGSGNIHPTVVDERLVELLATGVPATPTLPPTPAKAVEFYPYDRLHRTPRRAVRVVLRVITPVVAAQEVSGNAVLSRDAIPGTALLGTMLNRAEPGSGRQAAPRGRIGLGDISVGDAVPAIPSDRYGTGARDGESVVPARPVPAVWQRSDKGLGTAVYNTLRAEPERGERAKPMSGWIAPDRHGWRQVTPAMMVSTHAVVDDEARRPTVASGGVYTYLGIAPGTLLCSDVVLPAEFRLRLDPGERLRFGRSRKDDFGLVEVVDVVDSLPTPLDPDPGVDTLRVWCVSDVLLRDERLTPDPSPRALARAMSAALAPASCTVEAAETVSGAARRDGFGVAWGRPRPSQVALRAGSVITLAVTGRVDPARLAELEHEGIGERTVEGYGRVRFNPPELEPERPAVAFAGAGEQDQPAPASPKAAVTGDVDQVDGCPELAHPLELNAWRRAVQRASAELNPDTLVPGISRLARNRAQLGSLRGQLERLILPGGREMVRNWLAQTMAVRARREMWTPEVLAALTALLIENPNRVWECLSLDGEQPLLVLGPGREEAVRQRLHTEALVVSVGDALQRLTRTTGKENR</sequence>
<keyword evidence="5" id="KW-1185">Reference proteome</keyword>
<dbReference type="Pfam" id="PF03787">
    <property type="entry name" value="RAMPs"/>
    <property type="match status" value="1"/>
</dbReference>
<keyword evidence="1" id="KW-0051">Antiviral defense</keyword>
<dbReference type="InterPro" id="IPR005537">
    <property type="entry name" value="RAMP_III_fam"/>
</dbReference>
<proteinExistence type="predicted"/>
<evidence type="ECO:0000256" key="2">
    <source>
        <dbReference type="ARBA" id="ARBA00093789"/>
    </source>
</evidence>
<protein>
    <recommendedName>
        <fullName evidence="3">CRISPR type III-associated protein domain-containing protein</fullName>
    </recommendedName>
</protein>
<evidence type="ECO:0000313" key="4">
    <source>
        <dbReference type="EMBL" id="ABP53483.1"/>
    </source>
</evidence>
<dbReference type="PANTHER" id="PTHR35579:SF3">
    <property type="entry name" value="CRISPR SYSTEM CMS ENDORIBONUCLEASE CSM3"/>
    <property type="match status" value="1"/>
</dbReference>
<dbReference type="eggNOG" id="COG1337">
    <property type="taxonomic scope" value="Bacteria"/>
</dbReference>
<dbReference type="HOGENOM" id="CLU_359332_0_0_11"/>
<dbReference type="PANTHER" id="PTHR35579">
    <property type="entry name" value="CRISPR SYSTEM CMS ENDORIBONUCLEASE CSM3"/>
    <property type="match status" value="1"/>
</dbReference>
<dbReference type="PATRIC" id="fig|369723.5.peg.1030"/>
<dbReference type="Proteomes" id="UP000000235">
    <property type="component" value="Chromosome"/>
</dbReference>
<dbReference type="RefSeq" id="WP_011904917.1">
    <property type="nucleotide sequence ID" value="NC_009380.1"/>
</dbReference>
<dbReference type="EMBL" id="CP000667">
    <property type="protein sequence ID" value="ABP53483.1"/>
    <property type="molecule type" value="Genomic_DNA"/>
</dbReference>
<dbReference type="AlphaFoldDB" id="A4X3N3"/>
<feature type="domain" description="CRISPR type III-associated protein" evidence="3">
    <location>
        <begin position="10"/>
        <end position="218"/>
    </location>
</feature>
<name>A4X3N3_SALTO</name>
<evidence type="ECO:0000256" key="1">
    <source>
        <dbReference type="ARBA" id="ARBA00023118"/>
    </source>
</evidence>
<gene>
    <name evidence="4" type="ordered locus">Strop_1008</name>
</gene>
<dbReference type="InterPro" id="IPR052216">
    <property type="entry name" value="CRISPR_Csm3_endoribonuclease"/>
</dbReference>
<dbReference type="KEGG" id="stp:Strop_1008"/>
<evidence type="ECO:0000313" key="5">
    <source>
        <dbReference type="Proteomes" id="UP000000235"/>
    </source>
</evidence>
<reference evidence="5" key="1">
    <citation type="journal article" date="2007" name="Proc. Natl. Acad. Sci. U.S.A.">
        <title>Genome sequencing reveals complex secondary metabolome in the marine actinomycete Salinispora tropica.</title>
        <authorList>
            <person name="Udwary D.W."/>
            <person name="Zeigler L."/>
            <person name="Asolkar R.N."/>
            <person name="Singan V."/>
            <person name="Lapidus A."/>
            <person name="Fenical W."/>
            <person name="Jensen P.R."/>
            <person name="Moore B.S."/>
        </authorList>
    </citation>
    <scope>NUCLEOTIDE SEQUENCE [LARGE SCALE GENOMIC DNA]</scope>
    <source>
        <strain evidence="5">ATCC BAA-916 / DSM 44818 / CNB-440</strain>
    </source>
</reference>